<name>A0ABT9BAI4_9BACT</name>
<proteinExistence type="predicted"/>
<dbReference type="EMBL" id="JAUQSY010000006">
    <property type="protein sequence ID" value="MDO7875286.1"/>
    <property type="molecule type" value="Genomic_DNA"/>
</dbReference>
<evidence type="ECO:0000313" key="1">
    <source>
        <dbReference type="EMBL" id="MDO7875286.1"/>
    </source>
</evidence>
<accession>A0ABT9BAI4</accession>
<comment type="caution">
    <text evidence="1">The sequence shown here is derived from an EMBL/GenBank/DDBJ whole genome shotgun (WGS) entry which is preliminary data.</text>
</comment>
<evidence type="ECO:0000313" key="2">
    <source>
        <dbReference type="Proteomes" id="UP001176429"/>
    </source>
</evidence>
<dbReference type="RefSeq" id="WP_305006602.1">
    <property type="nucleotide sequence ID" value="NZ_JAUQSY010000006.1"/>
</dbReference>
<gene>
    <name evidence="1" type="ORF">Q5H93_11125</name>
</gene>
<keyword evidence="2" id="KW-1185">Reference proteome</keyword>
<reference evidence="1" key="1">
    <citation type="submission" date="2023-07" db="EMBL/GenBank/DDBJ databases">
        <authorList>
            <person name="Kim M.K."/>
        </authorList>
    </citation>
    <scope>NUCLEOTIDE SEQUENCE</scope>
    <source>
        <strain evidence="1">ASUV-10-1</strain>
    </source>
</reference>
<sequence>MNQDWLPSQDAKLFAFYTNFVANIDAATDALKLPASTFAVAKEAAQNWLDCYIVRRDAQKVLNDAQEACLTQAPLTEKAIRAAAKQIKSIINVPTKVLTSLELTSSGEAPQERAAAQAPVLKVTVELGLVVLKYVKHGHQMLDLYGCRTGETEFTKIDRFSLNRIEDRRPNRVPGQPEQRDYYAVFVDKDQQVGEQSATVSVVVGSRPGQ</sequence>
<organism evidence="1 2">
    <name type="scientific">Hymenobacter aranciens</name>
    <dbReference type="NCBI Taxonomy" id="3063996"/>
    <lineage>
        <taxon>Bacteria</taxon>
        <taxon>Pseudomonadati</taxon>
        <taxon>Bacteroidota</taxon>
        <taxon>Cytophagia</taxon>
        <taxon>Cytophagales</taxon>
        <taxon>Hymenobacteraceae</taxon>
        <taxon>Hymenobacter</taxon>
    </lineage>
</organism>
<protein>
    <submittedName>
        <fullName evidence="1">Uncharacterized protein</fullName>
    </submittedName>
</protein>
<dbReference type="Proteomes" id="UP001176429">
    <property type="component" value="Unassembled WGS sequence"/>
</dbReference>